<evidence type="ECO:0000256" key="1">
    <source>
        <dbReference type="SAM" id="SignalP"/>
    </source>
</evidence>
<dbReference type="InterPro" id="IPR019861">
    <property type="entry name" value="PorP/SprF_Bacteroidetes"/>
</dbReference>
<dbReference type="RefSeq" id="WP_345006793.1">
    <property type="nucleotide sequence ID" value="NZ_BAABCY010000075.1"/>
</dbReference>
<protein>
    <submittedName>
        <fullName evidence="2">Type IX secretion system membrane protein PorP/SprF</fullName>
    </submittedName>
</protein>
<dbReference type="NCBIfam" id="TIGR03519">
    <property type="entry name" value="T9SS_PorP_fam"/>
    <property type="match status" value="1"/>
</dbReference>
<proteinExistence type="predicted"/>
<gene>
    <name evidence="2" type="ORF">GCM10022395_26660</name>
</gene>
<feature type="signal peptide" evidence="1">
    <location>
        <begin position="1"/>
        <end position="24"/>
    </location>
</feature>
<sequence>MTQKVFNKIIILGLIMFMYQNQYAQQDPQYTHYMYNTMSVNPAYAGQREVFSVTALYRTQWVGIEGAPDTQTLGIHGPLRNKKIGLGLSIINDKLGPSSEVYAEANMSYTIPFNDRFTKLSFGIKAGVHHLGIDWSKGQFQKPDLVFEENLDLWAPMIGAGIYVHSRKWYLGFSVPNFMTTEHYDDYVQSVAAERLHYFLIGGYVFYLSDNLKLKPAFLVKAVSGAPLIADVSANLLIIDKITAGLAWRWDDSVSALVGFQITDNLLIGYSYDLTTTKLGNYNLGTHEILLRFELSKRRMLSPRFF</sequence>
<dbReference type="EMBL" id="BAABCY010000075">
    <property type="protein sequence ID" value="GAA3576481.1"/>
    <property type="molecule type" value="Genomic_DNA"/>
</dbReference>
<evidence type="ECO:0000313" key="3">
    <source>
        <dbReference type="Proteomes" id="UP001500954"/>
    </source>
</evidence>
<accession>A0ABP6Y2Z6</accession>
<feature type="chain" id="PRO_5045313743" evidence="1">
    <location>
        <begin position="25"/>
        <end position="306"/>
    </location>
</feature>
<organism evidence="2 3">
    <name type="scientific">Snuella lapsa</name>
    <dbReference type="NCBI Taxonomy" id="870481"/>
    <lineage>
        <taxon>Bacteria</taxon>
        <taxon>Pseudomonadati</taxon>
        <taxon>Bacteroidota</taxon>
        <taxon>Flavobacteriia</taxon>
        <taxon>Flavobacteriales</taxon>
        <taxon>Flavobacteriaceae</taxon>
        <taxon>Snuella</taxon>
    </lineage>
</organism>
<keyword evidence="1" id="KW-0732">Signal</keyword>
<evidence type="ECO:0000313" key="2">
    <source>
        <dbReference type="EMBL" id="GAA3576481.1"/>
    </source>
</evidence>
<dbReference type="Proteomes" id="UP001500954">
    <property type="component" value="Unassembled WGS sequence"/>
</dbReference>
<reference evidence="3" key="1">
    <citation type="journal article" date="2019" name="Int. J. Syst. Evol. Microbiol.">
        <title>The Global Catalogue of Microorganisms (GCM) 10K type strain sequencing project: providing services to taxonomists for standard genome sequencing and annotation.</title>
        <authorList>
            <consortium name="The Broad Institute Genomics Platform"/>
            <consortium name="The Broad Institute Genome Sequencing Center for Infectious Disease"/>
            <person name="Wu L."/>
            <person name="Ma J."/>
        </authorList>
    </citation>
    <scope>NUCLEOTIDE SEQUENCE [LARGE SCALE GENOMIC DNA]</scope>
    <source>
        <strain evidence="3">JCM 17111</strain>
    </source>
</reference>
<comment type="caution">
    <text evidence="2">The sequence shown here is derived from an EMBL/GenBank/DDBJ whole genome shotgun (WGS) entry which is preliminary data.</text>
</comment>
<keyword evidence="3" id="KW-1185">Reference proteome</keyword>
<dbReference type="Pfam" id="PF11751">
    <property type="entry name" value="PorP_SprF"/>
    <property type="match status" value="1"/>
</dbReference>
<name>A0ABP6Y2Z6_9FLAO</name>